<evidence type="ECO:0000313" key="4">
    <source>
        <dbReference type="EMBL" id="KAA8580055.1"/>
    </source>
</evidence>
<feature type="compositionally biased region" description="Pro residues" evidence="2">
    <location>
        <begin position="327"/>
        <end position="336"/>
    </location>
</feature>
<dbReference type="InterPro" id="IPR043153">
    <property type="entry name" value="DENN_C"/>
</dbReference>
<feature type="compositionally biased region" description="Polar residues" evidence="2">
    <location>
        <begin position="582"/>
        <end position="603"/>
    </location>
</feature>
<feature type="non-terminal residue" evidence="4">
    <location>
        <position position="1116"/>
    </location>
</feature>
<dbReference type="InterPro" id="IPR037516">
    <property type="entry name" value="Tripartite_DENN"/>
</dbReference>
<dbReference type="PANTHER" id="PTHR15288">
    <property type="entry name" value="DENN DOMAIN-CONTAINING PROTEIN 2"/>
    <property type="match status" value="1"/>
</dbReference>
<dbReference type="SMART" id="SM00799">
    <property type="entry name" value="DENN"/>
    <property type="match status" value="1"/>
</dbReference>
<name>A0A5J5CG94_9PERO</name>
<keyword evidence="1" id="KW-0344">Guanine-nucleotide releasing factor</keyword>
<dbReference type="Gene3D" id="3.40.50.11500">
    <property type="match status" value="1"/>
</dbReference>
<dbReference type="AlphaFoldDB" id="A0A5J5CG94"/>
<feature type="compositionally biased region" description="Polar residues" evidence="2">
    <location>
        <begin position="405"/>
        <end position="420"/>
    </location>
</feature>
<feature type="region of interest" description="Disordered" evidence="2">
    <location>
        <begin position="556"/>
        <end position="603"/>
    </location>
</feature>
<dbReference type="PANTHER" id="PTHR15288:SF3">
    <property type="entry name" value="DENN DOMAIN-CONTAINING PROTEIN 2A"/>
    <property type="match status" value="1"/>
</dbReference>
<dbReference type="Pfam" id="PF02141">
    <property type="entry name" value="DENN"/>
    <property type="match status" value="1"/>
</dbReference>
<dbReference type="Proteomes" id="UP000327493">
    <property type="component" value="Chromosome 23"/>
</dbReference>
<gene>
    <name evidence="4" type="ORF">FQN60_005590</name>
</gene>
<dbReference type="SMART" id="SM00800">
    <property type="entry name" value="uDENN"/>
    <property type="match status" value="1"/>
</dbReference>
<sequence length="1116" mass="125499">MNTRTLHDRRRGLVIMAATKRMTSTPDCIYSTVDRVKKGCATGERSDFHIVLVEKKEAGQRRQGAPKIPFTPLENLGNRESPVMAYRRPSFNPQTNENTLLVDSKLPRSNVGKIKDKISLWEGKDPTHLPITSSSLGQCAIKRTESLTKNSKTSDEQSAESCKRVAHKEKENLGKENVAKPGDSRPCSPVETGKQQKGTLKSSTPSELQNREDCGRVVHKEKQNPEKDNVEKLGDSRPCSPTVAVQQQAGTLRKNNERRTAEQTSQEKRAVFTLFKNLDAMGENHGRTPPELGNYFSPPSKDKEVVMGQTSAVKGKQKQENVYTEPGAPPINPVPKPQRTFEHPATAPVGKSQRLGREQRNLPPLPSISTKTSFKPPSGVHGRPRGERSRDNVNRKSFELEDLAGSTSPLLSRSLYSSKENPYEDIELESQCSQQSLPSSPGADTAKVLEDRAKHFTTSRPGFFRQHSGRSLKLLDLRRTNQSSHSTSSGGVSSPPQLSRPSTPTGPEHISWLPGDPYSRTCRRIPTVVLRINSIFDARLGKKHLRRIYHYAETSSGRVTDENSDSESEVEERSKAHRQRLVSVQSKLSQTSKAHYNGTNPKNSFHEQELHQRLLFEYFLVVSLQKSKAGAHYLPELERSFKFMRETEDQLRIIPHEMFSFVLTGEDGSRRFGYCRRLLPSGKGKRLPEVYCIVSHLGCFNLFSKVLDEVERRRALSPALVQPLMRAIMEAQFPAPGRTITIKTFLPGSGTEVMELCRPSDSRLEHVDFECLFSCLSLRLLLRVLGSLLLERRVIFTADKLSTLSQCCHAVVALLYPFVWQHTYIPVLPSAMLDIVCTPTPFIVGLLSSSLPQLTELPLEEVLVVDLGNSRFLRQLDDEDSILPSKLQSALENVLERRRELANDRGGDTPGDSGHLSTVVSEAFVRFFVELVGHYPLFITGEREDGYSSSSSSPVPCSFQREGFRKAIPSKTVRRFLEVFMETQMFGWFIQERELHRQALRGLFEVRVQEYLDSIHENEHRRVNRFLKGLGAASSCSPTMHASGLNHFPLSQEEPSKHMENITARQEEVGEENGGEGQEKKREKSLKTVEPDQKLAKRVEEVEGGREGEKMVLDMQ</sequence>
<feature type="compositionally biased region" description="Basic and acidic residues" evidence="2">
    <location>
        <begin position="384"/>
        <end position="399"/>
    </location>
</feature>
<dbReference type="FunFam" id="3.40.50.11500:FF:000004">
    <property type="entry name" value="DENN domain-containing protein 2C isoform X1"/>
    <property type="match status" value="1"/>
</dbReference>
<dbReference type="InterPro" id="IPR005113">
    <property type="entry name" value="uDENN_dom"/>
</dbReference>
<dbReference type="GO" id="GO:0015629">
    <property type="term" value="C:actin cytoskeleton"/>
    <property type="evidence" value="ECO:0007669"/>
    <property type="project" value="TreeGrafter"/>
</dbReference>
<dbReference type="GO" id="GO:0005829">
    <property type="term" value="C:cytosol"/>
    <property type="evidence" value="ECO:0007669"/>
    <property type="project" value="GOC"/>
</dbReference>
<feature type="compositionally biased region" description="Basic and acidic residues" evidence="2">
    <location>
        <begin position="169"/>
        <end position="178"/>
    </location>
</feature>
<accession>A0A5J5CG94</accession>
<feature type="compositionally biased region" description="Low complexity" evidence="2">
    <location>
        <begin position="483"/>
        <end position="494"/>
    </location>
</feature>
<dbReference type="Pfam" id="PF03456">
    <property type="entry name" value="uDENN"/>
    <property type="match status" value="1"/>
</dbReference>
<reference evidence="4 5" key="1">
    <citation type="submission" date="2019-08" db="EMBL/GenBank/DDBJ databases">
        <title>A chromosome-level genome assembly, high-density linkage maps, and genome scans reveal the genomic architecture of hybrid incompatibilities underlying speciation via character displacement in darters (Percidae: Etheostominae).</title>
        <authorList>
            <person name="Moran R.L."/>
            <person name="Catchen J.M."/>
            <person name="Fuller R.C."/>
        </authorList>
    </citation>
    <scope>NUCLEOTIDE SEQUENCE [LARGE SCALE GENOMIC DNA]</scope>
    <source>
        <strain evidence="4">EspeVRDwgs_2016</strain>
        <tissue evidence="4">Muscle</tissue>
    </source>
</reference>
<dbReference type="InterPro" id="IPR051942">
    <property type="entry name" value="DENN_domain_containing_2"/>
</dbReference>
<feature type="compositionally biased region" description="Basic and acidic residues" evidence="2">
    <location>
        <begin position="209"/>
        <end position="235"/>
    </location>
</feature>
<dbReference type="Pfam" id="PF03455">
    <property type="entry name" value="dDENN"/>
    <property type="match status" value="1"/>
</dbReference>
<proteinExistence type="predicted"/>
<feature type="region of interest" description="Disordered" evidence="2">
    <location>
        <begin position="479"/>
        <end position="516"/>
    </location>
</feature>
<dbReference type="EMBL" id="VOFY01000023">
    <property type="protein sequence ID" value="KAA8580055.1"/>
    <property type="molecule type" value="Genomic_DNA"/>
</dbReference>
<dbReference type="InterPro" id="IPR001194">
    <property type="entry name" value="cDENN_dom"/>
</dbReference>
<feature type="compositionally biased region" description="Low complexity" evidence="2">
    <location>
        <begin position="429"/>
        <end position="441"/>
    </location>
</feature>
<dbReference type="GO" id="GO:0042147">
    <property type="term" value="P:retrograde transport, endosome to Golgi"/>
    <property type="evidence" value="ECO:0007669"/>
    <property type="project" value="TreeGrafter"/>
</dbReference>
<dbReference type="Gene3D" id="3.30.450.200">
    <property type="match status" value="1"/>
</dbReference>
<comment type="caution">
    <text evidence="4">The sequence shown here is derived from an EMBL/GenBank/DDBJ whole genome shotgun (WGS) entry which is preliminary data.</text>
</comment>
<feature type="domain" description="UDENN" evidence="3">
    <location>
        <begin position="617"/>
        <end position="1000"/>
    </location>
</feature>
<feature type="compositionally biased region" description="Polar residues" evidence="2">
    <location>
        <begin position="495"/>
        <end position="505"/>
    </location>
</feature>
<protein>
    <recommendedName>
        <fullName evidence="3">UDENN domain-containing protein</fullName>
    </recommendedName>
</protein>
<organism evidence="4 5">
    <name type="scientific">Etheostoma spectabile</name>
    <name type="common">orangethroat darter</name>
    <dbReference type="NCBI Taxonomy" id="54343"/>
    <lineage>
        <taxon>Eukaryota</taxon>
        <taxon>Metazoa</taxon>
        <taxon>Chordata</taxon>
        <taxon>Craniata</taxon>
        <taxon>Vertebrata</taxon>
        <taxon>Euteleostomi</taxon>
        <taxon>Actinopterygii</taxon>
        <taxon>Neopterygii</taxon>
        <taxon>Teleostei</taxon>
        <taxon>Neoteleostei</taxon>
        <taxon>Acanthomorphata</taxon>
        <taxon>Eupercaria</taxon>
        <taxon>Perciformes</taxon>
        <taxon>Percoidei</taxon>
        <taxon>Percidae</taxon>
        <taxon>Etheostomatinae</taxon>
        <taxon>Etheostoma</taxon>
    </lineage>
</organism>
<dbReference type="InterPro" id="IPR005112">
    <property type="entry name" value="dDENN_dom"/>
</dbReference>
<evidence type="ECO:0000256" key="1">
    <source>
        <dbReference type="ARBA" id="ARBA00022658"/>
    </source>
</evidence>
<feature type="compositionally biased region" description="Basic and acidic residues" evidence="2">
    <location>
        <begin position="254"/>
        <end position="268"/>
    </location>
</feature>
<evidence type="ECO:0000256" key="2">
    <source>
        <dbReference type="SAM" id="MobiDB-lite"/>
    </source>
</evidence>
<evidence type="ECO:0000313" key="5">
    <source>
        <dbReference type="Proteomes" id="UP000327493"/>
    </source>
</evidence>
<evidence type="ECO:0000259" key="3">
    <source>
        <dbReference type="PROSITE" id="PS50211"/>
    </source>
</evidence>
<dbReference type="GO" id="GO:0005085">
    <property type="term" value="F:guanyl-nucleotide exchange factor activity"/>
    <property type="evidence" value="ECO:0007669"/>
    <property type="project" value="UniProtKB-KW"/>
</dbReference>
<feature type="compositionally biased region" description="Basic and acidic residues" evidence="2">
    <location>
        <begin position="1077"/>
        <end position="1116"/>
    </location>
</feature>
<dbReference type="SMART" id="SM00801">
    <property type="entry name" value="dDENN"/>
    <property type="match status" value="1"/>
</dbReference>
<feature type="region of interest" description="Disordered" evidence="2">
    <location>
        <begin position="169"/>
        <end position="268"/>
    </location>
</feature>
<dbReference type="PROSITE" id="PS50211">
    <property type="entry name" value="DENN"/>
    <property type="match status" value="1"/>
</dbReference>
<feature type="region of interest" description="Disordered" evidence="2">
    <location>
        <begin position="280"/>
        <end position="444"/>
    </location>
</feature>
<feature type="compositionally biased region" description="Polar residues" evidence="2">
    <location>
        <begin position="193"/>
        <end position="208"/>
    </location>
</feature>
<keyword evidence="5" id="KW-1185">Reference proteome</keyword>
<feature type="region of interest" description="Disordered" evidence="2">
    <location>
        <begin position="1065"/>
        <end position="1116"/>
    </location>
</feature>